<dbReference type="InterPro" id="IPR029065">
    <property type="entry name" value="Enolase_C-like"/>
</dbReference>
<feature type="domain" description="Mandelate racemase/muconate lactonizing enzyme C-terminal" evidence="2">
    <location>
        <begin position="138"/>
        <end position="244"/>
    </location>
</feature>
<name>A0ABU1JUU0_9PROT</name>
<evidence type="ECO:0000259" key="2">
    <source>
        <dbReference type="SMART" id="SM00922"/>
    </source>
</evidence>
<keyword evidence="4" id="KW-1185">Reference proteome</keyword>
<comment type="caution">
    <text evidence="3">The sequence shown here is derived from an EMBL/GenBank/DDBJ whole genome shotgun (WGS) entry which is preliminary data.</text>
</comment>
<dbReference type="RefSeq" id="WP_309798452.1">
    <property type="nucleotide sequence ID" value="NZ_JAVDPW010000009.1"/>
</dbReference>
<dbReference type="InterPro" id="IPR036849">
    <property type="entry name" value="Enolase-like_C_sf"/>
</dbReference>
<dbReference type="PANTHER" id="PTHR48080:SF2">
    <property type="entry name" value="D-GALACTONATE DEHYDRATASE"/>
    <property type="match status" value="1"/>
</dbReference>
<dbReference type="Pfam" id="PF02746">
    <property type="entry name" value="MR_MLE_N"/>
    <property type="match status" value="1"/>
</dbReference>
<dbReference type="Pfam" id="PF13378">
    <property type="entry name" value="MR_MLE_C"/>
    <property type="match status" value="1"/>
</dbReference>
<protein>
    <submittedName>
        <fullName evidence="3">Galactonate dehydratase</fullName>
        <ecNumber evidence="3">4.2.1.6</ecNumber>
    </submittedName>
</protein>
<keyword evidence="1 3" id="KW-0456">Lyase</keyword>
<dbReference type="SUPFAM" id="SSF54826">
    <property type="entry name" value="Enolase N-terminal domain-like"/>
    <property type="match status" value="1"/>
</dbReference>
<dbReference type="EC" id="4.2.1.6" evidence="3"/>
<proteinExistence type="predicted"/>
<dbReference type="Gene3D" id="3.30.390.10">
    <property type="entry name" value="Enolase-like, N-terminal domain"/>
    <property type="match status" value="1"/>
</dbReference>
<reference evidence="3 4" key="1">
    <citation type="submission" date="2023-07" db="EMBL/GenBank/DDBJ databases">
        <title>Sorghum-associated microbial communities from plants grown in Nebraska, USA.</title>
        <authorList>
            <person name="Schachtman D."/>
        </authorList>
    </citation>
    <scope>NUCLEOTIDE SEQUENCE [LARGE SCALE GENOMIC DNA]</scope>
    <source>
        <strain evidence="3 4">584</strain>
    </source>
</reference>
<organism evidence="3 4">
    <name type="scientific">Inquilinus ginsengisoli</name>
    <dbReference type="NCBI Taxonomy" id="363840"/>
    <lineage>
        <taxon>Bacteria</taxon>
        <taxon>Pseudomonadati</taxon>
        <taxon>Pseudomonadota</taxon>
        <taxon>Alphaproteobacteria</taxon>
        <taxon>Rhodospirillales</taxon>
        <taxon>Rhodospirillaceae</taxon>
        <taxon>Inquilinus</taxon>
    </lineage>
</organism>
<dbReference type="InterPro" id="IPR029017">
    <property type="entry name" value="Enolase-like_N"/>
</dbReference>
<dbReference type="InterPro" id="IPR013342">
    <property type="entry name" value="Mandelate_racemase_C"/>
</dbReference>
<gene>
    <name evidence="3" type="ORF">E9232_004930</name>
</gene>
<dbReference type="SFLD" id="SFLDS00001">
    <property type="entry name" value="Enolase"/>
    <property type="match status" value="1"/>
</dbReference>
<dbReference type="EMBL" id="JAVDPW010000009">
    <property type="protein sequence ID" value="MDR6292390.1"/>
    <property type="molecule type" value="Genomic_DNA"/>
</dbReference>
<dbReference type="SFLD" id="SFLDG00179">
    <property type="entry name" value="mandelate_racemase"/>
    <property type="match status" value="1"/>
</dbReference>
<evidence type="ECO:0000256" key="1">
    <source>
        <dbReference type="ARBA" id="ARBA00023239"/>
    </source>
</evidence>
<dbReference type="InterPro" id="IPR034593">
    <property type="entry name" value="DgoD-like"/>
</dbReference>
<dbReference type="Proteomes" id="UP001262410">
    <property type="component" value="Unassembled WGS sequence"/>
</dbReference>
<dbReference type="PANTHER" id="PTHR48080">
    <property type="entry name" value="D-GALACTONATE DEHYDRATASE-RELATED"/>
    <property type="match status" value="1"/>
</dbReference>
<dbReference type="PROSITE" id="PS00908">
    <property type="entry name" value="MR_MLE_1"/>
    <property type="match status" value="1"/>
</dbReference>
<dbReference type="InterPro" id="IPR018110">
    <property type="entry name" value="Mandel_Rmase/mucon_lact_enz_CS"/>
</dbReference>
<sequence length="390" mass="41501">MKITAIETHVVNAGLRNWVFVRVLTDQPGLYGWGEATLEWKTRAVTGAVEDIAPLLIGRDPRDIEAAVRAVKKQGFWMLGVIGMTALSGVEIALWDILGKALGVPVWRLLGGKLRDRVPVYTHLGMGEMNAVYGTMEAGPLVERGLAVVEAGYDAFKIVNVPYTHYTAGVAQIDSLGRAMADLRAAVGPGVEIMVDFHGRPASPTAALAYIEALAPARPLFVEEPIPPGDVASMKQIAARSPVPVAAGERLTSALEFAPLLDARAIAIAQPDLCHCGGLTEARRIAALAEVAGCGIAPHNPLGPIAGVAALHYDVATPNFVIQEEMTGAVPWYFEVVQGPIRREGSAWAVPEAPGLGVEVDLKVAAKHPFEQEPFPTRDAVMPDGTVVDW</sequence>
<dbReference type="InterPro" id="IPR013341">
    <property type="entry name" value="Mandelate_racemase_N_dom"/>
</dbReference>
<dbReference type="Gene3D" id="3.20.20.120">
    <property type="entry name" value="Enolase-like C-terminal domain"/>
    <property type="match status" value="1"/>
</dbReference>
<dbReference type="SMART" id="SM00922">
    <property type="entry name" value="MR_MLE"/>
    <property type="match status" value="1"/>
</dbReference>
<accession>A0ABU1JUU0</accession>
<evidence type="ECO:0000313" key="4">
    <source>
        <dbReference type="Proteomes" id="UP001262410"/>
    </source>
</evidence>
<dbReference type="GO" id="GO:0008869">
    <property type="term" value="F:galactonate dehydratase activity"/>
    <property type="evidence" value="ECO:0007669"/>
    <property type="project" value="UniProtKB-EC"/>
</dbReference>
<dbReference type="SUPFAM" id="SSF51604">
    <property type="entry name" value="Enolase C-terminal domain-like"/>
    <property type="match status" value="1"/>
</dbReference>
<evidence type="ECO:0000313" key="3">
    <source>
        <dbReference type="EMBL" id="MDR6292390.1"/>
    </source>
</evidence>